<gene>
    <name evidence="2" type="ORF">BOTBODRAFT_181573</name>
</gene>
<feature type="region of interest" description="Disordered" evidence="1">
    <location>
        <begin position="25"/>
        <end position="66"/>
    </location>
</feature>
<protein>
    <submittedName>
        <fullName evidence="2">Uncharacterized protein</fullName>
    </submittedName>
</protein>
<dbReference type="Proteomes" id="UP000027195">
    <property type="component" value="Unassembled WGS sequence"/>
</dbReference>
<dbReference type="HOGENOM" id="CLU_2291230_0_0_1"/>
<evidence type="ECO:0000256" key="1">
    <source>
        <dbReference type="SAM" id="MobiDB-lite"/>
    </source>
</evidence>
<dbReference type="AlphaFoldDB" id="A0A067M4G1"/>
<evidence type="ECO:0000313" key="2">
    <source>
        <dbReference type="EMBL" id="KDQ06461.1"/>
    </source>
</evidence>
<sequence>MAFIFPNWELQLVEGETRGLAECHDHNTFQDPEDLLRTMTGASGPSGPMSRPSRASGPPTRRPATLGLDARLAGPAEDPATHTTRQLHVYIPAASSGEQQS</sequence>
<reference evidence="3" key="1">
    <citation type="journal article" date="2014" name="Proc. Natl. Acad. Sci. U.S.A.">
        <title>Extensive sampling of basidiomycete genomes demonstrates inadequacy of the white-rot/brown-rot paradigm for wood decay fungi.</title>
        <authorList>
            <person name="Riley R."/>
            <person name="Salamov A.A."/>
            <person name="Brown D.W."/>
            <person name="Nagy L.G."/>
            <person name="Floudas D."/>
            <person name="Held B.W."/>
            <person name="Levasseur A."/>
            <person name="Lombard V."/>
            <person name="Morin E."/>
            <person name="Otillar R."/>
            <person name="Lindquist E.A."/>
            <person name="Sun H."/>
            <person name="LaButti K.M."/>
            <person name="Schmutz J."/>
            <person name="Jabbour D."/>
            <person name="Luo H."/>
            <person name="Baker S.E."/>
            <person name="Pisabarro A.G."/>
            <person name="Walton J.D."/>
            <person name="Blanchette R.A."/>
            <person name="Henrissat B."/>
            <person name="Martin F."/>
            <person name="Cullen D."/>
            <person name="Hibbett D.S."/>
            <person name="Grigoriev I.V."/>
        </authorList>
    </citation>
    <scope>NUCLEOTIDE SEQUENCE [LARGE SCALE GENOMIC DNA]</scope>
    <source>
        <strain evidence="3">FD-172 SS1</strain>
    </source>
</reference>
<accession>A0A067M4G1</accession>
<organism evidence="2 3">
    <name type="scientific">Botryobasidium botryosum (strain FD-172 SS1)</name>
    <dbReference type="NCBI Taxonomy" id="930990"/>
    <lineage>
        <taxon>Eukaryota</taxon>
        <taxon>Fungi</taxon>
        <taxon>Dikarya</taxon>
        <taxon>Basidiomycota</taxon>
        <taxon>Agaricomycotina</taxon>
        <taxon>Agaricomycetes</taxon>
        <taxon>Cantharellales</taxon>
        <taxon>Botryobasidiaceae</taxon>
        <taxon>Botryobasidium</taxon>
    </lineage>
</organism>
<dbReference type="InParanoid" id="A0A067M4G1"/>
<name>A0A067M4G1_BOTB1</name>
<dbReference type="EMBL" id="KL198135">
    <property type="protein sequence ID" value="KDQ06461.1"/>
    <property type="molecule type" value="Genomic_DNA"/>
</dbReference>
<evidence type="ECO:0000313" key="3">
    <source>
        <dbReference type="Proteomes" id="UP000027195"/>
    </source>
</evidence>
<proteinExistence type="predicted"/>
<feature type="compositionally biased region" description="Low complexity" evidence="1">
    <location>
        <begin position="41"/>
        <end position="59"/>
    </location>
</feature>
<keyword evidence="3" id="KW-1185">Reference proteome</keyword>